<dbReference type="Gene3D" id="3.40.50.300">
    <property type="entry name" value="P-loop containing nucleotide triphosphate hydrolases"/>
    <property type="match status" value="1"/>
</dbReference>
<dbReference type="InterPro" id="IPR027417">
    <property type="entry name" value="P-loop_NTPase"/>
</dbReference>
<reference evidence="3" key="1">
    <citation type="journal article" date="2023" name="Mol. Phylogenet. Evol.">
        <title>Genome-scale phylogeny and comparative genomics of the fungal order Sordariales.</title>
        <authorList>
            <person name="Hensen N."/>
            <person name="Bonometti L."/>
            <person name="Westerberg I."/>
            <person name="Brannstrom I.O."/>
            <person name="Guillou S."/>
            <person name="Cros-Aarteil S."/>
            <person name="Calhoun S."/>
            <person name="Haridas S."/>
            <person name="Kuo A."/>
            <person name="Mondo S."/>
            <person name="Pangilinan J."/>
            <person name="Riley R."/>
            <person name="LaButti K."/>
            <person name="Andreopoulos B."/>
            <person name="Lipzen A."/>
            <person name="Chen C."/>
            <person name="Yan M."/>
            <person name="Daum C."/>
            <person name="Ng V."/>
            <person name="Clum A."/>
            <person name="Steindorff A."/>
            <person name="Ohm R.A."/>
            <person name="Martin F."/>
            <person name="Silar P."/>
            <person name="Natvig D.O."/>
            <person name="Lalanne C."/>
            <person name="Gautier V."/>
            <person name="Ament-Velasquez S.L."/>
            <person name="Kruys A."/>
            <person name="Hutchinson M.I."/>
            <person name="Powell A.J."/>
            <person name="Barry K."/>
            <person name="Miller A.N."/>
            <person name="Grigoriev I.V."/>
            <person name="Debuchy R."/>
            <person name="Gladieux P."/>
            <person name="Hiltunen Thoren M."/>
            <person name="Johannesson H."/>
        </authorList>
    </citation>
    <scope>NUCLEOTIDE SEQUENCE</scope>
    <source>
        <strain evidence="3">CBS 538.74</strain>
    </source>
</reference>
<feature type="non-terminal residue" evidence="3">
    <location>
        <position position="1"/>
    </location>
</feature>
<gene>
    <name evidence="3" type="ORF">C8A00DRAFT_18104</name>
</gene>
<dbReference type="AlphaFoldDB" id="A0AAN6ZU48"/>
<keyword evidence="1" id="KW-0677">Repeat</keyword>
<keyword evidence="4" id="KW-1185">Reference proteome</keyword>
<comment type="caution">
    <text evidence="3">The sequence shown here is derived from an EMBL/GenBank/DDBJ whole genome shotgun (WGS) entry which is preliminary data.</text>
</comment>
<proteinExistence type="predicted"/>
<dbReference type="EMBL" id="MU857079">
    <property type="protein sequence ID" value="KAK4150338.1"/>
    <property type="molecule type" value="Genomic_DNA"/>
</dbReference>
<dbReference type="PANTHER" id="PTHR10039">
    <property type="entry name" value="AMELOGENIN"/>
    <property type="match status" value="1"/>
</dbReference>
<accession>A0AAN6ZU48</accession>
<dbReference type="InterPro" id="IPR056884">
    <property type="entry name" value="NPHP3-like_N"/>
</dbReference>
<feature type="domain" description="Nephrocystin 3-like N-terminal" evidence="2">
    <location>
        <begin position="11"/>
        <end position="163"/>
    </location>
</feature>
<dbReference type="Pfam" id="PF24883">
    <property type="entry name" value="NPHP3_N"/>
    <property type="match status" value="1"/>
</dbReference>
<protein>
    <recommendedName>
        <fullName evidence="2">Nephrocystin 3-like N-terminal domain-containing protein</fullName>
    </recommendedName>
</protein>
<evidence type="ECO:0000259" key="2">
    <source>
        <dbReference type="Pfam" id="PF24883"/>
    </source>
</evidence>
<evidence type="ECO:0000313" key="3">
    <source>
        <dbReference type="EMBL" id="KAK4150338.1"/>
    </source>
</evidence>
<dbReference type="Proteomes" id="UP001302745">
    <property type="component" value="Unassembled WGS sequence"/>
</dbReference>
<reference evidence="3" key="2">
    <citation type="submission" date="2023-05" db="EMBL/GenBank/DDBJ databases">
        <authorList>
            <consortium name="Lawrence Berkeley National Laboratory"/>
            <person name="Steindorff A."/>
            <person name="Hensen N."/>
            <person name="Bonometti L."/>
            <person name="Westerberg I."/>
            <person name="Brannstrom I.O."/>
            <person name="Guillou S."/>
            <person name="Cros-Aarteil S."/>
            <person name="Calhoun S."/>
            <person name="Haridas S."/>
            <person name="Kuo A."/>
            <person name="Mondo S."/>
            <person name="Pangilinan J."/>
            <person name="Riley R."/>
            <person name="Labutti K."/>
            <person name="Andreopoulos B."/>
            <person name="Lipzen A."/>
            <person name="Chen C."/>
            <person name="Yanf M."/>
            <person name="Daum C."/>
            <person name="Ng V."/>
            <person name="Clum A."/>
            <person name="Ohm R."/>
            <person name="Martin F."/>
            <person name="Silar P."/>
            <person name="Natvig D."/>
            <person name="Lalanne C."/>
            <person name="Gautier V."/>
            <person name="Ament-Velasquez S.L."/>
            <person name="Kruys A."/>
            <person name="Hutchinson M.I."/>
            <person name="Powell A.J."/>
            <person name="Barry K."/>
            <person name="Miller A.N."/>
            <person name="Grigoriev I.V."/>
            <person name="Debuchy R."/>
            <person name="Gladieux P."/>
            <person name="Thoren M.H."/>
            <person name="Johannesson H."/>
        </authorList>
    </citation>
    <scope>NUCLEOTIDE SEQUENCE</scope>
    <source>
        <strain evidence="3">CBS 538.74</strain>
    </source>
</reference>
<dbReference type="SUPFAM" id="SSF52540">
    <property type="entry name" value="P-loop containing nucleoside triphosphate hydrolases"/>
    <property type="match status" value="1"/>
</dbReference>
<evidence type="ECO:0000256" key="1">
    <source>
        <dbReference type="ARBA" id="ARBA00022737"/>
    </source>
</evidence>
<evidence type="ECO:0000313" key="4">
    <source>
        <dbReference type="Proteomes" id="UP001302745"/>
    </source>
</evidence>
<dbReference type="PANTHER" id="PTHR10039:SF16">
    <property type="entry name" value="GPI INOSITOL-DEACYLASE"/>
    <property type="match status" value="1"/>
</dbReference>
<sequence length="241" mass="26482">HSGNEKTRFPGSGEWFLASPEYGDWVSHPGTTLFAPGIPGSGKSVMTSVVINNLRSRLGPDDRVAWFHFNPAWREPNEDMAAASAVIATLALLLYDGTASLPEDIVLLLEEKLEPRPKATTADLSQICRALRAPASRVFLIFDDVDNASEDVRAKLFPQLQGLQRVLGLNIFATALLGAGVNELFSRSISLELRASTDDLSEYLHHSINSNPSLRRLVDGSKIDKLRERMVQRTVNISDGM</sequence>
<organism evidence="3 4">
    <name type="scientific">Chaetomidium leptoderma</name>
    <dbReference type="NCBI Taxonomy" id="669021"/>
    <lineage>
        <taxon>Eukaryota</taxon>
        <taxon>Fungi</taxon>
        <taxon>Dikarya</taxon>
        <taxon>Ascomycota</taxon>
        <taxon>Pezizomycotina</taxon>
        <taxon>Sordariomycetes</taxon>
        <taxon>Sordariomycetidae</taxon>
        <taxon>Sordariales</taxon>
        <taxon>Chaetomiaceae</taxon>
        <taxon>Chaetomidium</taxon>
    </lineage>
</organism>
<name>A0AAN6ZU48_9PEZI</name>